<gene>
    <name evidence="1" type="ORF">RM446_01165</name>
</gene>
<comment type="caution">
    <text evidence="1">The sequence shown here is derived from an EMBL/GenBank/DDBJ whole genome shotgun (WGS) entry which is preliminary data.</text>
</comment>
<protein>
    <submittedName>
        <fullName evidence="1">Uncharacterized protein</fullName>
    </submittedName>
</protein>
<evidence type="ECO:0000313" key="2">
    <source>
        <dbReference type="Proteomes" id="UP001183226"/>
    </source>
</evidence>
<accession>A0ABU2KN81</accession>
<organism evidence="1 2">
    <name type="scientific">Streptomonospora wellingtoniae</name>
    <dbReference type="NCBI Taxonomy" id="3075544"/>
    <lineage>
        <taxon>Bacteria</taxon>
        <taxon>Bacillati</taxon>
        <taxon>Actinomycetota</taxon>
        <taxon>Actinomycetes</taxon>
        <taxon>Streptosporangiales</taxon>
        <taxon>Nocardiopsidaceae</taxon>
        <taxon>Streptomonospora</taxon>
    </lineage>
</organism>
<evidence type="ECO:0000313" key="1">
    <source>
        <dbReference type="EMBL" id="MDT0300720.1"/>
    </source>
</evidence>
<name>A0ABU2KN81_9ACTN</name>
<keyword evidence="2" id="KW-1185">Reference proteome</keyword>
<proteinExistence type="predicted"/>
<dbReference type="EMBL" id="JAVREK010000001">
    <property type="protein sequence ID" value="MDT0300720.1"/>
    <property type="molecule type" value="Genomic_DNA"/>
</dbReference>
<dbReference type="RefSeq" id="WP_311543144.1">
    <property type="nucleotide sequence ID" value="NZ_JAVREK010000001.1"/>
</dbReference>
<reference evidence="2" key="1">
    <citation type="submission" date="2023-07" db="EMBL/GenBank/DDBJ databases">
        <title>30 novel species of actinomycetes from the DSMZ collection.</title>
        <authorList>
            <person name="Nouioui I."/>
        </authorList>
    </citation>
    <scope>NUCLEOTIDE SEQUENCE [LARGE SCALE GENOMIC DNA]</scope>
    <source>
        <strain evidence="2">DSM 45055</strain>
    </source>
</reference>
<dbReference type="Proteomes" id="UP001183226">
    <property type="component" value="Unassembled WGS sequence"/>
</dbReference>
<sequence length="85" mass="9519">MIWFGETSHRYYVMDSAGLHEFPDTDAVLVYLWRRLGRRYRAEDRAVRFGDGLDDLRSDLSGPLRALVAVGPNARPAPATVAGAR</sequence>